<gene>
    <name evidence="6" type="ORF">SAMN05216249_11058</name>
</gene>
<evidence type="ECO:0000259" key="5">
    <source>
        <dbReference type="PROSITE" id="PS50110"/>
    </source>
</evidence>
<dbReference type="OrthoDB" id="1706569at2"/>
<dbReference type="InterPro" id="IPR050595">
    <property type="entry name" value="Bact_response_regulator"/>
</dbReference>
<dbReference type="CDD" id="cd00156">
    <property type="entry name" value="REC"/>
    <property type="match status" value="1"/>
</dbReference>
<dbReference type="PANTHER" id="PTHR44591">
    <property type="entry name" value="STRESS RESPONSE REGULATOR PROTEIN 1"/>
    <property type="match status" value="1"/>
</dbReference>
<reference evidence="6 7" key="1">
    <citation type="submission" date="2016-10" db="EMBL/GenBank/DDBJ databases">
        <authorList>
            <person name="de Groot N.N."/>
        </authorList>
    </citation>
    <scope>NUCLEOTIDE SEQUENCE [LARGE SCALE GENOMIC DNA]</scope>
    <source>
        <strain evidence="6 7">DSM 5522</strain>
    </source>
</reference>
<dbReference type="Gene3D" id="3.40.50.2300">
    <property type="match status" value="1"/>
</dbReference>
<evidence type="ECO:0000256" key="4">
    <source>
        <dbReference type="PROSITE-ProRule" id="PRU00169"/>
    </source>
</evidence>
<keyword evidence="2 4" id="KW-0597">Phosphoprotein</keyword>
<dbReference type="RefSeq" id="WP_092872497.1">
    <property type="nucleotide sequence ID" value="NZ_FOJY01000010.1"/>
</dbReference>
<feature type="domain" description="Response regulatory" evidence="5">
    <location>
        <begin position="126"/>
        <end position="242"/>
    </location>
</feature>
<feature type="modified residue" description="4-aspartylphosphate" evidence="4">
    <location>
        <position position="174"/>
    </location>
</feature>
<protein>
    <recommendedName>
        <fullName evidence="1">Stage 0 sporulation protein A homolog</fullName>
    </recommendedName>
</protein>
<evidence type="ECO:0000313" key="6">
    <source>
        <dbReference type="EMBL" id="SFB13413.1"/>
    </source>
</evidence>
<evidence type="ECO:0000256" key="3">
    <source>
        <dbReference type="ARBA" id="ARBA00024867"/>
    </source>
</evidence>
<dbReference type="AlphaFoldDB" id="A0A1I0YMQ8"/>
<dbReference type="STRING" id="1120918.SAMN05216249_11058"/>
<name>A0A1I0YMQ8_9FIRM</name>
<evidence type="ECO:0000256" key="2">
    <source>
        <dbReference type="ARBA" id="ARBA00022553"/>
    </source>
</evidence>
<dbReference type="InterPro" id="IPR001789">
    <property type="entry name" value="Sig_transdc_resp-reg_receiver"/>
</dbReference>
<dbReference type="Pfam" id="PF00072">
    <property type="entry name" value="Response_reg"/>
    <property type="match status" value="1"/>
</dbReference>
<evidence type="ECO:0000256" key="1">
    <source>
        <dbReference type="ARBA" id="ARBA00018672"/>
    </source>
</evidence>
<dbReference type="PANTHER" id="PTHR44591:SF3">
    <property type="entry name" value="RESPONSE REGULATORY DOMAIN-CONTAINING PROTEIN"/>
    <property type="match status" value="1"/>
</dbReference>
<dbReference type="PROSITE" id="PS50110">
    <property type="entry name" value="RESPONSE_REGULATORY"/>
    <property type="match status" value="1"/>
</dbReference>
<sequence length="278" mass="31933">MKKKVLFIGSSYLVTQNIQKALSKSYDVMMVQLGITVFDKIKNSFKPDAVLLYLEPNVRQFSKIFFDYICSEELSEACVVVIASDQEWEDFSSGYEDLERTVKIYYRPISTDRICHIIDKESKRFSVLIADDDVNFLVSIKEFLKDYYKVYAVNNGRNAIDFVSKIYPDAIVVDINMGGALSGIDVVAEIRRNENLKSLPVYFLTGKQDKNTVLKCMNYHPVGYLIKPISQPDLLKELSKSLAHFDENDNLKPNLEMKPFSFDSLNMGLMENTLEEEE</sequence>
<organism evidence="6 7">
    <name type="scientific">Acetitomaculum ruminis DSM 5522</name>
    <dbReference type="NCBI Taxonomy" id="1120918"/>
    <lineage>
        <taxon>Bacteria</taxon>
        <taxon>Bacillati</taxon>
        <taxon>Bacillota</taxon>
        <taxon>Clostridia</taxon>
        <taxon>Lachnospirales</taxon>
        <taxon>Lachnospiraceae</taxon>
        <taxon>Acetitomaculum</taxon>
    </lineage>
</organism>
<dbReference type="GO" id="GO:0000160">
    <property type="term" value="P:phosphorelay signal transduction system"/>
    <property type="evidence" value="ECO:0007669"/>
    <property type="project" value="InterPro"/>
</dbReference>
<dbReference type="SUPFAM" id="SSF52172">
    <property type="entry name" value="CheY-like"/>
    <property type="match status" value="1"/>
</dbReference>
<keyword evidence="7" id="KW-1185">Reference proteome</keyword>
<dbReference type="EMBL" id="FOJY01000010">
    <property type="protein sequence ID" value="SFB13413.1"/>
    <property type="molecule type" value="Genomic_DNA"/>
</dbReference>
<evidence type="ECO:0000313" key="7">
    <source>
        <dbReference type="Proteomes" id="UP000198838"/>
    </source>
</evidence>
<comment type="function">
    <text evidence="3">May play the central regulatory role in sporulation. It may be an element of the effector pathway responsible for the activation of sporulation genes in response to nutritional stress. Spo0A may act in concert with spo0H (a sigma factor) to control the expression of some genes that are critical to the sporulation process.</text>
</comment>
<dbReference type="SMART" id="SM00448">
    <property type="entry name" value="REC"/>
    <property type="match status" value="1"/>
</dbReference>
<dbReference type="Proteomes" id="UP000198838">
    <property type="component" value="Unassembled WGS sequence"/>
</dbReference>
<dbReference type="InterPro" id="IPR011006">
    <property type="entry name" value="CheY-like_superfamily"/>
</dbReference>
<proteinExistence type="predicted"/>
<accession>A0A1I0YMQ8</accession>